<protein>
    <recommendedName>
        <fullName evidence="1">N-acetyltransferase domain-containing protein</fullName>
    </recommendedName>
</protein>
<evidence type="ECO:0000259" key="1">
    <source>
        <dbReference type="PROSITE" id="PS51186"/>
    </source>
</evidence>
<evidence type="ECO:0000313" key="3">
    <source>
        <dbReference type="Proteomes" id="UP000091926"/>
    </source>
</evidence>
<sequence length="272" mass="29422">MSNSSTSSHNIESIEAAAWHDMYKAAPTDYARENSLATTRIGDGACLAHGRLIVPEFARIIGVSSLPEVDEAIQWMEGNCAAGWALQLPNVPENAETRRAVEARGYAPKGNGWAKFRHAPVTVDIPAVPHLRSAFAERKDAATFGHLVSAGFGLPESVGRWFAALVGRPNWSVAIAYWDDAPVGCGALYTANGWAWMGADTTLADFRGRGVQSHLIQARLRRGMELGAKAFTAETGQPDVGMEAQHTSFSNYVRAGFTPTYVRVNHVRVMAP</sequence>
<evidence type="ECO:0000313" key="2">
    <source>
        <dbReference type="EMBL" id="ANN79352.1"/>
    </source>
</evidence>
<dbReference type="InterPro" id="IPR016181">
    <property type="entry name" value="Acyl_CoA_acyltransferase"/>
</dbReference>
<proteinExistence type="predicted"/>
<organism evidence="2 3">
    <name type="scientific">Bordetella flabilis</name>
    <dbReference type="NCBI Taxonomy" id="463014"/>
    <lineage>
        <taxon>Bacteria</taxon>
        <taxon>Pseudomonadati</taxon>
        <taxon>Pseudomonadota</taxon>
        <taxon>Betaproteobacteria</taxon>
        <taxon>Burkholderiales</taxon>
        <taxon>Alcaligenaceae</taxon>
        <taxon>Bordetella</taxon>
    </lineage>
</organism>
<dbReference type="Gene3D" id="3.40.630.30">
    <property type="match status" value="1"/>
</dbReference>
<dbReference type="EMBL" id="CP016172">
    <property type="protein sequence ID" value="ANN79352.1"/>
    <property type="molecule type" value="Genomic_DNA"/>
</dbReference>
<dbReference type="KEGG" id="bfz:BAU07_21480"/>
<reference evidence="2 3" key="1">
    <citation type="submission" date="2016-06" db="EMBL/GenBank/DDBJ databases">
        <title>Complete genome sequences of Bordetella bronchialis and Bordetella flabilis.</title>
        <authorList>
            <person name="LiPuma J.J."/>
            <person name="Spilker T."/>
        </authorList>
    </citation>
    <scope>NUCLEOTIDE SEQUENCE [LARGE SCALE GENOMIC DNA]</scope>
    <source>
        <strain evidence="2 3">AU10664</strain>
    </source>
</reference>
<dbReference type="PROSITE" id="PS51186">
    <property type="entry name" value="GNAT"/>
    <property type="match status" value="1"/>
</dbReference>
<dbReference type="Pfam" id="PF00583">
    <property type="entry name" value="Acetyltransf_1"/>
    <property type="match status" value="1"/>
</dbReference>
<dbReference type="GO" id="GO:0016747">
    <property type="term" value="F:acyltransferase activity, transferring groups other than amino-acyl groups"/>
    <property type="evidence" value="ECO:0007669"/>
    <property type="project" value="InterPro"/>
</dbReference>
<keyword evidence="3" id="KW-1185">Reference proteome</keyword>
<dbReference type="InterPro" id="IPR000182">
    <property type="entry name" value="GNAT_dom"/>
</dbReference>
<dbReference type="SUPFAM" id="SSF55729">
    <property type="entry name" value="Acyl-CoA N-acyltransferases (Nat)"/>
    <property type="match status" value="1"/>
</dbReference>
<dbReference type="Proteomes" id="UP000091926">
    <property type="component" value="Chromosome"/>
</dbReference>
<gene>
    <name evidence="2" type="ORF">BAU07_21480</name>
</gene>
<dbReference type="CDD" id="cd04301">
    <property type="entry name" value="NAT_SF"/>
    <property type="match status" value="1"/>
</dbReference>
<dbReference type="STRING" id="463014.BAU07_21480"/>
<feature type="domain" description="N-acetyltransferase" evidence="1">
    <location>
        <begin position="129"/>
        <end position="272"/>
    </location>
</feature>
<accession>A0A193GH12</accession>
<name>A0A193GH12_9BORD</name>
<dbReference type="AlphaFoldDB" id="A0A193GH12"/>